<keyword evidence="1" id="KW-0812">Transmembrane</keyword>
<reference evidence="2 3" key="1">
    <citation type="submission" date="2019-12" db="EMBL/GenBank/DDBJ databases">
        <title>Isolation and characterization of three novel carbon monoxide-oxidizing members of Halobacteria from salione crusts and soils.</title>
        <authorList>
            <person name="Myers M.R."/>
            <person name="King G.M."/>
        </authorList>
    </citation>
    <scope>NUCLEOTIDE SEQUENCE [LARGE SCALE GENOMIC DNA]</scope>
    <source>
        <strain evidence="2 3">WSA2</strain>
    </source>
</reference>
<feature type="transmembrane region" description="Helical" evidence="1">
    <location>
        <begin position="190"/>
        <end position="212"/>
    </location>
</feature>
<dbReference type="Pfam" id="PF13197">
    <property type="entry name" value="DUF4013"/>
    <property type="match status" value="1"/>
</dbReference>
<dbReference type="RefSeq" id="WP_159666937.1">
    <property type="nucleotide sequence ID" value="NZ_WUUS01000006.1"/>
</dbReference>
<evidence type="ECO:0000313" key="3">
    <source>
        <dbReference type="Proteomes" id="UP000437065"/>
    </source>
</evidence>
<feature type="transmembrane region" description="Helical" evidence="1">
    <location>
        <begin position="74"/>
        <end position="100"/>
    </location>
</feature>
<protein>
    <submittedName>
        <fullName evidence="2">DUF4013 domain-containing protein</fullName>
    </submittedName>
</protein>
<comment type="caution">
    <text evidence="2">The sequence shown here is derived from an EMBL/GenBank/DDBJ whole genome shotgun (WGS) entry which is preliminary data.</text>
</comment>
<keyword evidence="3" id="KW-1185">Reference proteome</keyword>
<feature type="transmembrane region" description="Helical" evidence="1">
    <location>
        <begin position="112"/>
        <end position="141"/>
    </location>
</feature>
<accession>A0A6B0STD0</accession>
<dbReference type="AlphaFoldDB" id="A0A6B0STD0"/>
<name>A0A6B0STD0_9EURY</name>
<gene>
    <name evidence="2" type="ORF">GRX01_10775</name>
</gene>
<dbReference type="EMBL" id="WUUS01000006">
    <property type="protein sequence ID" value="MXR41817.1"/>
    <property type="molecule type" value="Genomic_DNA"/>
</dbReference>
<feature type="transmembrane region" description="Helical" evidence="1">
    <location>
        <begin position="20"/>
        <end position="44"/>
    </location>
</feature>
<proteinExistence type="predicted"/>
<keyword evidence="1" id="KW-0472">Membrane</keyword>
<dbReference type="OrthoDB" id="107590at2157"/>
<evidence type="ECO:0000256" key="1">
    <source>
        <dbReference type="SAM" id="Phobius"/>
    </source>
</evidence>
<feature type="transmembrane region" description="Helical" evidence="1">
    <location>
        <begin position="162"/>
        <end position="184"/>
    </location>
</feature>
<sequence>MPQISDAITYPTEHDDWVKTFLIGGVLSAFGFLLLPLLPVYGYVVRVVRHSLEGDPRPPTFGDWEELVVDGAKAVLVGVVYMLIPGIVGGVAVGGSLVAVATGTRGGTATGLAGLVVGGLLTVALSLVLGYVAVAAVVAFADERRIGAAFDPDVLKPVVLSGAYATAWVFSVAVLVGASVLVGVLNGIPILGAVIGAFAFFYAQVVAARLWAGGYVDARTEADGTTRPDVGGPVA</sequence>
<organism evidence="2 3">
    <name type="scientific">Halobaculum saliterrae</name>
    <dbReference type="NCBI Taxonomy" id="2073113"/>
    <lineage>
        <taxon>Archaea</taxon>
        <taxon>Methanobacteriati</taxon>
        <taxon>Methanobacteriota</taxon>
        <taxon>Stenosarchaea group</taxon>
        <taxon>Halobacteria</taxon>
        <taxon>Halobacteriales</taxon>
        <taxon>Haloferacaceae</taxon>
        <taxon>Halobaculum</taxon>
    </lineage>
</organism>
<dbReference type="InterPro" id="IPR025098">
    <property type="entry name" value="DUF4013"/>
</dbReference>
<keyword evidence="1" id="KW-1133">Transmembrane helix</keyword>
<dbReference type="Proteomes" id="UP000437065">
    <property type="component" value="Unassembled WGS sequence"/>
</dbReference>
<evidence type="ECO:0000313" key="2">
    <source>
        <dbReference type="EMBL" id="MXR41817.1"/>
    </source>
</evidence>